<dbReference type="HOGENOM" id="CLU_604240_0_0_1"/>
<dbReference type="Gene3D" id="1.25.40.10">
    <property type="entry name" value="Tetratricopeptide repeat domain"/>
    <property type="match status" value="1"/>
</dbReference>
<gene>
    <name evidence="2" type="ORF">NAPIS_ORF02131</name>
</gene>
<feature type="transmembrane region" description="Helical" evidence="1">
    <location>
        <begin position="6"/>
        <end position="22"/>
    </location>
</feature>
<dbReference type="EMBL" id="KE647309">
    <property type="protein sequence ID" value="EQB60301.1"/>
    <property type="molecule type" value="Genomic_DNA"/>
</dbReference>
<keyword evidence="3" id="KW-1185">Reference proteome</keyword>
<name>T0MA75_9MICR</name>
<organism evidence="2 3">
    <name type="scientific">Vairimorpha apis BRL 01</name>
    <dbReference type="NCBI Taxonomy" id="1037528"/>
    <lineage>
        <taxon>Eukaryota</taxon>
        <taxon>Fungi</taxon>
        <taxon>Fungi incertae sedis</taxon>
        <taxon>Microsporidia</taxon>
        <taxon>Nosematidae</taxon>
        <taxon>Vairimorpha</taxon>
    </lineage>
</organism>
<accession>T0MA75</accession>
<protein>
    <submittedName>
        <fullName evidence="2">Uncharacterized protein</fullName>
    </submittedName>
</protein>
<sequence>MGKKSTFILLGITAAIISYCIYKKKQKSFKSIADKYYNNKDYSNAIYYYLLYLNHAQDRNSLLDIYNKLSYCYIKLKQYNQSLNYLNLSLNLNLNPTTLKWRFECYKKLDMKNELCKDLFLYSRIINDQEEINKIKDQADILIKEISTEKCSSYLLENELFVDFEEYEYIFEPFISLVEEYKDNEIIHILVKKDYKELHNFLFNKNNIENINKDDINELKNECDEIKNLFKSMILFYKGFIEESISLIQNSSFKYSKIIRRFFLNSQKNEKTLFCGGDNVEGDNCTIDYFMYKITKDIKYIIKYKYNFIYPQLILHYLNLEEYNKIEEIINTVDYSSYIPLIILIGEYKIKRYQTLIKTTIENPRIDLIKALFYIEINKKDVSINILKNSIQTYPTFFKSYLYLGNLLMEDLDECENMFKKGLQYCNTYNELLVCNQALMFVEIERHIKLYDK</sequence>
<reference evidence="2 3" key="1">
    <citation type="journal article" date="2013" name="BMC Genomics">
        <title>Genome sequencing and comparative genomics of honey bee microsporidia, Nosema apis reveal novel insights into host-parasite interactions.</title>
        <authorList>
            <person name="Chen Yp."/>
            <person name="Pettis J.S."/>
            <person name="Zhao Y."/>
            <person name="Liu X."/>
            <person name="Tallon L.J."/>
            <person name="Sadzewicz L.D."/>
            <person name="Li R."/>
            <person name="Zheng H."/>
            <person name="Huang S."/>
            <person name="Zhang X."/>
            <person name="Hamilton M.C."/>
            <person name="Pernal S.F."/>
            <person name="Melathopoulos A.P."/>
            <person name="Yan X."/>
            <person name="Evans J.D."/>
        </authorList>
    </citation>
    <scope>NUCLEOTIDE SEQUENCE [LARGE SCALE GENOMIC DNA]</scope>
    <source>
        <strain evidence="2 3">BRL 01</strain>
    </source>
</reference>
<dbReference type="InterPro" id="IPR011990">
    <property type="entry name" value="TPR-like_helical_dom_sf"/>
</dbReference>
<keyword evidence="1" id="KW-1133">Transmembrane helix</keyword>
<evidence type="ECO:0000313" key="2">
    <source>
        <dbReference type="EMBL" id="EQB60301.1"/>
    </source>
</evidence>
<dbReference type="SUPFAM" id="SSF48452">
    <property type="entry name" value="TPR-like"/>
    <property type="match status" value="2"/>
</dbReference>
<dbReference type="VEuPathDB" id="MicrosporidiaDB:NAPIS_ORF02131"/>
<dbReference type="AlphaFoldDB" id="T0MA75"/>
<proteinExistence type="predicted"/>
<keyword evidence="1" id="KW-0812">Transmembrane</keyword>
<evidence type="ECO:0000313" key="3">
    <source>
        <dbReference type="Proteomes" id="UP000053780"/>
    </source>
</evidence>
<evidence type="ECO:0000256" key="1">
    <source>
        <dbReference type="SAM" id="Phobius"/>
    </source>
</evidence>
<dbReference type="OrthoDB" id="10647381at2759"/>
<keyword evidence="1" id="KW-0472">Membrane</keyword>
<dbReference type="Proteomes" id="UP000053780">
    <property type="component" value="Unassembled WGS sequence"/>
</dbReference>